<dbReference type="Gene3D" id="3.40.50.20">
    <property type="match status" value="1"/>
</dbReference>
<organism evidence="1">
    <name type="scientific">marine sediment metagenome</name>
    <dbReference type="NCBI Taxonomy" id="412755"/>
    <lineage>
        <taxon>unclassified sequences</taxon>
        <taxon>metagenomes</taxon>
        <taxon>ecological metagenomes</taxon>
    </lineage>
</organism>
<sequence length="123" mass="14546">MKVLVTGLFEMAALHAIRRFGQMGFEVHVAEGHRLAFSAFSKYVSKRIRVPNMRYHSEEYTKRIVEILETGNYDYYFPSYEEIILMSRYRDRILAATKSIIPSTEVLMRMHDKKQLEELAHEI</sequence>
<reference evidence="1" key="1">
    <citation type="journal article" date="2014" name="Front. Microbiol.">
        <title>High frequency of phylogenetically diverse reductive dehalogenase-homologous genes in deep subseafloor sedimentary metagenomes.</title>
        <authorList>
            <person name="Kawai M."/>
            <person name="Futagami T."/>
            <person name="Toyoda A."/>
            <person name="Takaki Y."/>
            <person name="Nishi S."/>
            <person name="Hori S."/>
            <person name="Arai W."/>
            <person name="Tsubouchi T."/>
            <person name="Morono Y."/>
            <person name="Uchiyama I."/>
            <person name="Ito T."/>
            <person name="Fujiyama A."/>
            <person name="Inagaki F."/>
            <person name="Takami H."/>
        </authorList>
    </citation>
    <scope>NUCLEOTIDE SEQUENCE</scope>
    <source>
        <strain evidence="1">Expedition CK06-06</strain>
    </source>
</reference>
<comment type="caution">
    <text evidence="1">The sequence shown here is derived from an EMBL/GenBank/DDBJ whole genome shotgun (WGS) entry which is preliminary data.</text>
</comment>
<proteinExistence type="predicted"/>
<name>X0Z320_9ZZZZ</name>
<dbReference type="AlphaFoldDB" id="X0Z320"/>
<feature type="non-terminal residue" evidence="1">
    <location>
        <position position="123"/>
    </location>
</feature>
<gene>
    <name evidence="1" type="ORF">S01H1_83121</name>
</gene>
<accession>X0Z320</accession>
<dbReference type="EMBL" id="BARS01056443">
    <property type="protein sequence ID" value="GAG42966.1"/>
    <property type="molecule type" value="Genomic_DNA"/>
</dbReference>
<evidence type="ECO:0000313" key="1">
    <source>
        <dbReference type="EMBL" id="GAG42966.1"/>
    </source>
</evidence>
<protein>
    <submittedName>
        <fullName evidence="1">Uncharacterized protein</fullName>
    </submittedName>
</protein>